<dbReference type="GO" id="GO:0051536">
    <property type="term" value="F:iron-sulfur cluster binding"/>
    <property type="evidence" value="ECO:0007669"/>
    <property type="project" value="UniProtKB-KW"/>
</dbReference>
<keyword evidence="3" id="KW-0411">Iron-sulfur</keyword>
<dbReference type="Pfam" id="PF00037">
    <property type="entry name" value="Fer4"/>
    <property type="match status" value="1"/>
</dbReference>
<keyword evidence="1" id="KW-0479">Metal-binding</keyword>
<keyword evidence="5" id="KW-1185">Reference proteome</keyword>
<keyword evidence="2" id="KW-0408">Iron</keyword>
<dbReference type="RefSeq" id="WP_015107220.1">
    <property type="nucleotide sequence ID" value="NZ_AP026684.1"/>
</dbReference>
<gene>
    <name evidence="4" type="ORF">HHE01_05080</name>
</gene>
<accession>A0A0K2XKH2</accession>
<dbReference type="Proteomes" id="UP000046090">
    <property type="component" value="Unassembled WGS sequence"/>
</dbReference>
<evidence type="ECO:0000256" key="1">
    <source>
        <dbReference type="ARBA" id="ARBA00022723"/>
    </source>
</evidence>
<dbReference type="PROSITE" id="PS00198">
    <property type="entry name" value="4FE4S_FER_1"/>
    <property type="match status" value="1"/>
</dbReference>
<sequence>MDKKPLREIFRAQNEPFKVPLPYFNSKRANECMDCVGGCASSCPEKIVFKQPGQVPHLDFAKSGCTFCGACVVGCAECGGVLQESLGGINAVALIDTARCLGHQGVVCVACLDSCKDKAIHFLGMFKPRVDLSACTGCGFCVGVCPTEAILFIERQM</sequence>
<reference evidence="5" key="1">
    <citation type="submission" date="2014-12" db="EMBL/GenBank/DDBJ databases">
        <authorList>
            <person name="Smet A."/>
        </authorList>
    </citation>
    <scope>NUCLEOTIDE SEQUENCE [LARGE SCALE GENOMIC DNA]</scope>
</reference>
<dbReference type="GeneID" id="76197223"/>
<dbReference type="Gene3D" id="3.30.70.20">
    <property type="match status" value="1"/>
</dbReference>
<evidence type="ECO:0000256" key="3">
    <source>
        <dbReference type="ARBA" id="ARBA00023014"/>
    </source>
</evidence>
<proteinExistence type="predicted"/>
<dbReference type="PROSITE" id="PS51379">
    <property type="entry name" value="4FE4S_FER_2"/>
    <property type="match status" value="2"/>
</dbReference>
<dbReference type="OrthoDB" id="9800445at2"/>
<evidence type="ECO:0000313" key="4">
    <source>
        <dbReference type="EMBL" id="CRI34707.1"/>
    </source>
</evidence>
<dbReference type="SUPFAM" id="SSF46548">
    <property type="entry name" value="alpha-helical ferredoxin"/>
    <property type="match status" value="1"/>
</dbReference>
<protein>
    <submittedName>
        <fullName evidence="4">Ferredoxin-type protein NapF (Periplasmic nitrate reductase)</fullName>
    </submittedName>
</protein>
<name>A0A0K2XKH2_HELHE</name>
<evidence type="ECO:0000313" key="5">
    <source>
        <dbReference type="Proteomes" id="UP000046090"/>
    </source>
</evidence>
<organism evidence="4 5">
    <name type="scientific">Helicobacter heilmannii</name>
    <dbReference type="NCBI Taxonomy" id="35817"/>
    <lineage>
        <taxon>Bacteria</taxon>
        <taxon>Pseudomonadati</taxon>
        <taxon>Campylobacterota</taxon>
        <taxon>Epsilonproteobacteria</taxon>
        <taxon>Campylobacterales</taxon>
        <taxon>Helicobacteraceae</taxon>
        <taxon>Helicobacter</taxon>
    </lineage>
</organism>
<dbReference type="STRING" id="1216962.BN341_14780"/>
<dbReference type="GO" id="GO:0046872">
    <property type="term" value="F:metal ion binding"/>
    <property type="evidence" value="ECO:0007669"/>
    <property type="project" value="UniProtKB-KW"/>
</dbReference>
<dbReference type="EMBL" id="CDMK01000002">
    <property type="protein sequence ID" value="CRI34707.1"/>
    <property type="molecule type" value="Genomic_DNA"/>
</dbReference>
<dbReference type="AlphaFoldDB" id="A0A0K2XKH2"/>
<dbReference type="InterPro" id="IPR017900">
    <property type="entry name" value="4Fe4S_Fe_S_CS"/>
</dbReference>
<evidence type="ECO:0000256" key="2">
    <source>
        <dbReference type="ARBA" id="ARBA00023004"/>
    </source>
</evidence>
<dbReference type="InterPro" id="IPR017896">
    <property type="entry name" value="4Fe4S_Fe-S-bd"/>
</dbReference>